<dbReference type="PANTHER" id="PTHR10683:SF31">
    <property type="entry name" value="TRANSALDOLASE"/>
    <property type="match status" value="1"/>
</dbReference>
<evidence type="ECO:0000256" key="10">
    <source>
        <dbReference type="HAMAP-Rule" id="MF_00493"/>
    </source>
</evidence>
<keyword evidence="6 10" id="KW-0963">Cytoplasm</keyword>
<evidence type="ECO:0000256" key="5">
    <source>
        <dbReference type="ARBA" id="ARBA00013151"/>
    </source>
</evidence>
<evidence type="ECO:0000256" key="9">
    <source>
        <dbReference type="ARBA" id="ARBA00023270"/>
    </source>
</evidence>
<dbReference type="InterPro" id="IPR001585">
    <property type="entry name" value="TAL/FSA"/>
</dbReference>
<evidence type="ECO:0000313" key="12">
    <source>
        <dbReference type="Proteomes" id="UP000659223"/>
    </source>
</evidence>
<evidence type="ECO:0000256" key="7">
    <source>
        <dbReference type="ARBA" id="ARBA00022679"/>
    </source>
</evidence>
<evidence type="ECO:0000256" key="4">
    <source>
        <dbReference type="ARBA" id="ARBA00008426"/>
    </source>
</evidence>
<comment type="similarity">
    <text evidence="4 10">Belongs to the transaldolase family. Type 2 subfamily.</text>
</comment>
<keyword evidence="7 10" id="KW-0808">Transferase</keyword>
<accession>A0ABQ2Y428</accession>
<protein>
    <recommendedName>
        <fullName evidence="5 10">Transaldolase</fullName>
        <ecNumber evidence="5 10">2.2.1.2</ecNumber>
    </recommendedName>
</protein>
<comment type="caution">
    <text evidence="11">The sequence shown here is derived from an EMBL/GenBank/DDBJ whole genome shotgun (WGS) entry which is preliminary data.</text>
</comment>
<dbReference type="Gene3D" id="3.20.20.70">
    <property type="entry name" value="Aldolase class I"/>
    <property type="match status" value="1"/>
</dbReference>
<dbReference type="EC" id="2.2.1.2" evidence="5 10"/>
<evidence type="ECO:0000256" key="3">
    <source>
        <dbReference type="ARBA" id="ARBA00004857"/>
    </source>
</evidence>
<evidence type="ECO:0000256" key="8">
    <source>
        <dbReference type="ARBA" id="ARBA00023126"/>
    </source>
</evidence>
<keyword evidence="8 10" id="KW-0570">Pentose shunt</keyword>
<evidence type="ECO:0000256" key="1">
    <source>
        <dbReference type="ARBA" id="ARBA00003518"/>
    </source>
</evidence>
<organism evidence="11 12">
    <name type="scientific">Streptomyces hiroshimensis</name>
    <dbReference type="NCBI Taxonomy" id="66424"/>
    <lineage>
        <taxon>Bacteria</taxon>
        <taxon>Bacillati</taxon>
        <taxon>Actinomycetota</taxon>
        <taxon>Actinomycetes</taxon>
        <taxon>Kitasatosporales</taxon>
        <taxon>Streptomycetaceae</taxon>
        <taxon>Streptomyces</taxon>
    </lineage>
</organism>
<comment type="function">
    <text evidence="1 10">Transaldolase is important for the balance of metabolites in the pentose-phosphate pathway.</text>
</comment>
<dbReference type="PANTHER" id="PTHR10683">
    <property type="entry name" value="TRANSALDOLASE"/>
    <property type="match status" value="1"/>
</dbReference>
<dbReference type="EMBL" id="BMUT01000001">
    <property type="protein sequence ID" value="GGX60415.1"/>
    <property type="molecule type" value="Genomic_DNA"/>
</dbReference>
<dbReference type="Pfam" id="PF00923">
    <property type="entry name" value="TAL_FSA"/>
    <property type="match status" value="1"/>
</dbReference>
<dbReference type="InterPro" id="IPR013785">
    <property type="entry name" value="Aldolase_TIM"/>
</dbReference>
<name>A0ABQ2Y428_9ACTN</name>
<comment type="subcellular location">
    <subcellularLocation>
        <location evidence="2 10">Cytoplasm</location>
    </subcellularLocation>
</comment>
<dbReference type="HAMAP" id="MF_00493">
    <property type="entry name" value="Transaldolase_2"/>
    <property type="match status" value="1"/>
</dbReference>
<keyword evidence="9 10" id="KW-0704">Schiff base</keyword>
<comment type="catalytic activity">
    <reaction evidence="10">
        <text>D-sedoheptulose 7-phosphate + D-glyceraldehyde 3-phosphate = D-erythrose 4-phosphate + beta-D-fructose 6-phosphate</text>
        <dbReference type="Rhea" id="RHEA:17053"/>
        <dbReference type="ChEBI" id="CHEBI:16897"/>
        <dbReference type="ChEBI" id="CHEBI:57483"/>
        <dbReference type="ChEBI" id="CHEBI:57634"/>
        <dbReference type="ChEBI" id="CHEBI:59776"/>
        <dbReference type="EC" id="2.2.1.2"/>
    </reaction>
</comment>
<proteinExistence type="inferred from homology"/>
<evidence type="ECO:0000256" key="2">
    <source>
        <dbReference type="ARBA" id="ARBA00004496"/>
    </source>
</evidence>
<dbReference type="InterPro" id="IPR004732">
    <property type="entry name" value="Transaldolase_2"/>
</dbReference>
<comment type="pathway">
    <text evidence="3 10">Carbohydrate degradation; pentose phosphate pathway; D-glyceraldehyde 3-phosphate and beta-D-fructose 6-phosphate from D-ribose 5-phosphate and D-xylulose 5-phosphate (non-oxidative stage): step 2/3.</text>
</comment>
<sequence>MTSGGEVLRELLAEGVSPWLDGLRRSLLASGALARLVAAGEVRGATSDPGALAAEVARGTAYGQQLSHLACRSVPPATAVQALCAYDLRAACDELRPVFASTQGLDGHVSMGLDPRPAGAARVTAATFADAAAALHRAACRPNALVKIPATDEGLAAARACLARGIGVHVTDVFSLRRYEQVVDVWFDGLERARAAGLDLSAIPSLASLPVARIDAAVDALLRAGGAAMPGIRGTAALALARLVYRRYEEGLGSARWRVLAAAGARPQRVMWSVGSPVEAVPRGVPYVESLVAWGTVSAMSEATLAAAGRRGRLRGDTLTGQERAAREAVVRLEGLGVSFDEVAGRLEAESGERVGGSWRALRGAVTERLLGGPGG</sequence>
<evidence type="ECO:0000313" key="11">
    <source>
        <dbReference type="EMBL" id="GGX60415.1"/>
    </source>
</evidence>
<keyword evidence="12" id="KW-1185">Reference proteome</keyword>
<reference evidence="12" key="1">
    <citation type="journal article" date="2019" name="Int. J. Syst. Evol. Microbiol.">
        <title>The Global Catalogue of Microorganisms (GCM) 10K type strain sequencing project: providing services to taxonomists for standard genome sequencing and annotation.</title>
        <authorList>
            <consortium name="The Broad Institute Genomics Platform"/>
            <consortium name="The Broad Institute Genome Sequencing Center for Infectious Disease"/>
            <person name="Wu L."/>
            <person name="Ma J."/>
        </authorList>
    </citation>
    <scope>NUCLEOTIDE SEQUENCE [LARGE SCALE GENOMIC DNA]</scope>
    <source>
        <strain evidence="12">JCM 4586</strain>
    </source>
</reference>
<dbReference type="Proteomes" id="UP000659223">
    <property type="component" value="Unassembled WGS sequence"/>
</dbReference>
<evidence type="ECO:0000256" key="6">
    <source>
        <dbReference type="ARBA" id="ARBA00022490"/>
    </source>
</evidence>
<gene>
    <name evidence="11" type="primary">tal1</name>
    <name evidence="10" type="synonym">tal</name>
    <name evidence="11" type="ORF">GCM10010324_01270</name>
</gene>
<dbReference type="SUPFAM" id="SSF51569">
    <property type="entry name" value="Aldolase"/>
    <property type="match status" value="1"/>
</dbReference>
<dbReference type="PIRSF" id="PIRSF036915">
    <property type="entry name" value="Trnald_Bac_Plnt"/>
    <property type="match status" value="1"/>
</dbReference>
<feature type="active site" description="Schiff-base intermediate with substrate" evidence="10">
    <location>
        <position position="147"/>
    </location>
</feature>